<feature type="compositionally biased region" description="Low complexity" evidence="9">
    <location>
        <begin position="541"/>
        <end position="553"/>
    </location>
</feature>
<reference evidence="11" key="1">
    <citation type="submission" date="2018-01" db="EMBL/GenBank/DDBJ databases">
        <authorList>
            <person name="Mao J.F."/>
        </authorList>
    </citation>
    <scope>NUCLEOTIDE SEQUENCE</scope>
    <source>
        <strain evidence="11">Huo1</strain>
        <tissue evidence="11">Leaf</tissue>
    </source>
</reference>
<dbReference type="CDD" id="cd03564">
    <property type="entry name" value="ANTH_N"/>
    <property type="match status" value="1"/>
</dbReference>
<dbReference type="Gene3D" id="1.20.58.150">
    <property type="entry name" value="ANTH domain"/>
    <property type="match status" value="1"/>
</dbReference>
<dbReference type="InterPro" id="IPR013809">
    <property type="entry name" value="ENTH"/>
</dbReference>
<feature type="region of interest" description="Disordered" evidence="9">
    <location>
        <begin position="310"/>
        <end position="338"/>
    </location>
</feature>
<dbReference type="PANTHER" id="PTHR22951:SF5">
    <property type="entry name" value="PHOSPHATIDYLINOSITOL-BINDING CLATHRIN ASSEMBLY PROTEIN LAP"/>
    <property type="match status" value="1"/>
</dbReference>
<dbReference type="InterPro" id="IPR011417">
    <property type="entry name" value="ANTH_dom"/>
</dbReference>
<proteinExistence type="predicted"/>
<evidence type="ECO:0000256" key="5">
    <source>
        <dbReference type="ARBA" id="ARBA00023034"/>
    </source>
</evidence>
<dbReference type="GO" id="GO:0005546">
    <property type="term" value="F:phosphatidylinositol-4,5-bisphosphate binding"/>
    <property type="evidence" value="ECO:0007669"/>
    <property type="project" value="TreeGrafter"/>
</dbReference>
<keyword evidence="4" id="KW-0254">Endocytosis</keyword>
<evidence type="ECO:0000259" key="10">
    <source>
        <dbReference type="PROSITE" id="PS50942"/>
    </source>
</evidence>
<evidence type="ECO:0000256" key="3">
    <source>
        <dbReference type="ARBA" id="ARBA00004600"/>
    </source>
</evidence>
<dbReference type="Proteomes" id="UP000298416">
    <property type="component" value="Unassembled WGS sequence"/>
</dbReference>
<reference evidence="11" key="2">
    <citation type="submission" date="2020-08" db="EMBL/GenBank/DDBJ databases">
        <title>Plant Genome Project.</title>
        <authorList>
            <person name="Zhang R.-G."/>
        </authorList>
    </citation>
    <scope>NUCLEOTIDE SEQUENCE</scope>
    <source>
        <strain evidence="11">Huo1</strain>
        <tissue evidence="11">Leaf</tissue>
    </source>
</reference>
<evidence type="ECO:0000256" key="7">
    <source>
        <dbReference type="ARBA" id="ARBA00023176"/>
    </source>
</evidence>
<evidence type="ECO:0000256" key="4">
    <source>
        <dbReference type="ARBA" id="ARBA00022583"/>
    </source>
</evidence>
<evidence type="ECO:0000256" key="8">
    <source>
        <dbReference type="ARBA" id="ARBA00023329"/>
    </source>
</evidence>
<feature type="domain" description="ENTH" evidence="10">
    <location>
        <begin position="21"/>
        <end position="158"/>
    </location>
</feature>
<feature type="region of interest" description="Disordered" evidence="9">
    <location>
        <begin position="160"/>
        <end position="179"/>
    </location>
</feature>
<evidence type="ECO:0000256" key="6">
    <source>
        <dbReference type="ARBA" id="ARBA00023136"/>
    </source>
</evidence>
<evidence type="ECO:0000313" key="12">
    <source>
        <dbReference type="Proteomes" id="UP000298416"/>
    </source>
</evidence>
<dbReference type="GO" id="GO:0072583">
    <property type="term" value="P:clathrin-dependent endocytosis"/>
    <property type="evidence" value="ECO:0007669"/>
    <property type="project" value="InterPro"/>
</dbReference>
<evidence type="ECO:0000256" key="2">
    <source>
        <dbReference type="ARBA" id="ARBA00004555"/>
    </source>
</evidence>
<dbReference type="GO" id="GO:0005794">
    <property type="term" value="C:Golgi apparatus"/>
    <property type="evidence" value="ECO:0007669"/>
    <property type="project" value="UniProtKB-SubCell"/>
</dbReference>
<accession>A0A8X8VYP9</accession>
<dbReference type="FunFam" id="1.20.58.150:FF:000005">
    <property type="entry name" value="putative clathrin assembly protein At2g25430"/>
    <property type="match status" value="1"/>
</dbReference>
<comment type="subcellular location">
    <subcellularLocation>
        <location evidence="1">Cytoplasmic vesicle</location>
        <location evidence="1">Clathrin-coated vesicle</location>
    </subcellularLocation>
    <subcellularLocation>
        <location evidence="2">Golgi apparatus</location>
    </subcellularLocation>
    <subcellularLocation>
        <location evidence="3">Membrane</location>
        <location evidence="3">Clathrin-coated pit</location>
    </subcellularLocation>
</comment>
<dbReference type="InterPro" id="IPR048050">
    <property type="entry name" value="ANTH_N_plant"/>
</dbReference>
<dbReference type="GO" id="GO:0005545">
    <property type="term" value="F:1-phosphatidylinositol binding"/>
    <property type="evidence" value="ECO:0007669"/>
    <property type="project" value="InterPro"/>
</dbReference>
<sequence length="576" mass="65829">MDSFRKAYGALKDSTKVGLAKVNSDFKDLDIAIVKATNHVESPPKERHVRNIFAAVSLASPRADVGYCIHALSKRLSKTRSWIVAIKTLIVFHRIFREGDKSFKEELVHISRRGNIFQISHFKDDSSPLAWDCSSWIRTYAMFLEERLECFRKLNVDLDSSERGGTHRSSSSETKEYSKNQMSDVELLLEQLPALQELMYRLVCCQPEGAARYNYLVQYALALVVKESFKVYCTINDGIIVLVDKYFDMPHPLAVGALSVYKKAGRQADHLADFYDLCKTLDLARTFQFPVLRQPPSSFLQTMEDYVKEVSPSNRMEQRRKEEARKSEEAAAAARENGKQVGNKALAVVAQQTPAEQPVDLLGLNEPSPVATQQVETNPLALAICQHGNEQAQPSHPSRDCGWELALVTTPSSTNSPQTKVGGFDRMMLDRLYEDSFSRRRLQLHRAGYSTDPYGYGVSPRNLFEQRGPFSASPQADMPMLGMSPQQQMAMQQQQQQQQYHMMMHQQQQQQQYHMMMQQQQYQMMMMASHNQNQYISPYPQQQQQQQQQRQMQPTGSMNPFGEPFSYPQSSNHTLF</sequence>
<evidence type="ECO:0000256" key="9">
    <source>
        <dbReference type="SAM" id="MobiDB-lite"/>
    </source>
</evidence>
<dbReference type="GO" id="GO:0048268">
    <property type="term" value="P:clathrin coat assembly"/>
    <property type="evidence" value="ECO:0007669"/>
    <property type="project" value="InterPro"/>
</dbReference>
<keyword evidence="12" id="KW-1185">Reference proteome</keyword>
<dbReference type="OrthoDB" id="44015at2759"/>
<feature type="compositionally biased region" description="Polar residues" evidence="9">
    <location>
        <begin position="567"/>
        <end position="576"/>
    </location>
</feature>
<dbReference type="Pfam" id="PF07651">
    <property type="entry name" value="ANTH"/>
    <property type="match status" value="1"/>
</dbReference>
<dbReference type="Gene3D" id="1.25.40.90">
    <property type="match status" value="1"/>
</dbReference>
<dbReference type="AlphaFoldDB" id="A0A8X8VYP9"/>
<dbReference type="SMART" id="SM00273">
    <property type="entry name" value="ENTH"/>
    <property type="match status" value="1"/>
</dbReference>
<protein>
    <recommendedName>
        <fullName evidence="10">ENTH domain-containing protein</fullName>
    </recommendedName>
</protein>
<dbReference type="GO" id="GO:0030136">
    <property type="term" value="C:clathrin-coated vesicle"/>
    <property type="evidence" value="ECO:0007669"/>
    <property type="project" value="UniProtKB-SubCell"/>
</dbReference>
<name>A0A8X8VYP9_SALSN</name>
<dbReference type="FunFam" id="1.25.40.90:FF:000005">
    <property type="entry name" value="Clathrin assembly protein AP180"/>
    <property type="match status" value="1"/>
</dbReference>
<evidence type="ECO:0000256" key="1">
    <source>
        <dbReference type="ARBA" id="ARBA00004132"/>
    </source>
</evidence>
<dbReference type="InterPro" id="IPR014712">
    <property type="entry name" value="ANTH_dom_sf"/>
</dbReference>
<gene>
    <name evidence="11" type="ORF">SASPL_153637</name>
</gene>
<dbReference type="EMBL" id="PNBA02000022">
    <property type="protein sequence ID" value="KAG6384818.1"/>
    <property type="molecule type" value="Genomic_DNA"/>
</dbReference>
<dbReference type="InterPro" id="IPR008942">
    <property type="entry name" value="ENTH_VHS"/>
</dbReference>
<dbReference type="GO" id="GO:0005905">
    <property type="term" value="C:clathrin-coated pit"/>
    <property type="evidence" value="ECO:0007669"/>
    <property type="project" value="UniProtKB-SubCell"/>
</dbReference>
<evidence type="ECO:0000313" key="11">
    <source>
        <dbReference type="EMBL" id="KAG6384818.1"/>
    </source>
</evidence>
<dbReference type="SUPFAM" id="SSF48464">
    <property type="entry name" value="ENTH/VHS domain"/>
    <property type="match status" value="1"/>
</dbReference>
<organism evidence="11">
    <name type="scientific">Salvia splendens</name>
    <name type="common">Scarlet sage</name>
    <dbReference type="NCBI Taxonomy" id="180675"/>
    <lineage>
        <taxon>Eukaryota</taxon>
        <taxon>Viridiplantae</taxon>
        <taxon>Streptophyta</taxon>
        <taxon>Embryophyta</taxon>
        <taxon>Tracheophyta</taxon>
        <taxon>Spermatophyta</taxon>
        <taxon>Magnoliopsida</taxon>
        <taxon>eudicotyledons</taxon>
        <taxon>Gunneridae</taxon>
        <taxon>Pentapetalae</taxon>
        <taxon>asterids</taxon>
        <taxon>lamiids</taxon>
        <taxon>Lamiales</taxon>
        <taxon>Lamiaceae</taxon>
        <taxon>Nepetoideae</taxon>
        <taxon>Mentheae</taxon>
        <taxon>Salviinae</taxon>
        <taxon>Salvia</taxon>
        <taxon>Salvia subgen. Calosphace</taxon>
        <taxon>core Calosphace</taxon>
    </lineage>
</organism>
<feature type="compositionally biased region" description="Basic and acidic residues" evidence="9">
    <location>
        <begin position="316"/>
        <end position="329"/>
    </location>
</feature>
<dbReference type="GO" id="GO:0000149">
    <property type="term" value="F:SNARE binding"/>
    <property type="evidence" value="ECO:0007669"/>
    <property type="project" value="TreeGrafter"/>
</dbReference>
<dbReference type="InterPro" id="IPR045192">
    <property type="entry name" value="AP180-like"/>
</dbReference>
<keyword evidence="8" id="KW-0968">Cytoplasmic vesicle</keyword>
<keyword evidence="6" id="KW-0472">Membrane</keyword>
<dbReference type="PANTHER" id="PTHR22951">
    <property type="entry name" value="CLATHRIN ASSEMBLY PROTEIN"/>
    <property type="match status" value="1"/>
</dbReference>
<dbReference type="GO" id="GO:0032050">
    <property type="term" value="F:clathrin heavy chain binding"/>
    <property type="evidence" value="ECO:0007669"/>
    <property type="project" value="TreeGrafter"/>
</dbReference>
<feature type="region of interest" description="Disordered" evidence="9">
    <location>
        <begin position="538"/>
        <end position="576"/>
    </location>
</feature>
<dbReference type="GO" id="GO:0006900">
    <property type="term" value="P:vesicle budding from membrane"/>
    <property type="evidence" value="ECO:0007669"/>
    <property type="project" value="TreeGrafter"/>
</dbReference>
<keyword evidence="7" id="KW-0168">Coated pit</keyword>
<comment type="caution">
    <text evidence="11">The sequence shown here is derived from an EMBL/GenBank/DDBJ whole genome shotgun (WGS) entry which is preliminary data.</text>
</comment>
<dbReference type="PROSITE" id="PS50942">
    <property type="entry name" value="ENTH"/>
    <property type="match status" value="1"/>
</dbReference>
<dbReference type="SUPFAM" id="SSF89009">
    <property type="entry name" value="GAT-like domain"/>
    <property type="match status" value="1"/>
</dbReference>
<keyword evidence="5" id="KW-0333">Golgi apparatus</keyword>